<protein>
    <submittedName>
        <fullName evidence="2">Uncharacterized protein</fullName>
    </submittedName>
</protein>
<dbReference type="AlphaFoldDB" id="A0A834HRW3"/>
<keyword evidence="3" id="KW-1185">Reference proteome</keyword>
<organism evidence="2 3">
    <name type="scientific">Rhynchophorus ferrugineus</name>
    <name type="common">Red palm weevil</name>
    <name type="synonym">Curculio ferrugineus</name>
    <dbReference type="NCBI Taxonomy" id="354439"/>
    <lineage>
        <taxon>Eukaryota</taxon>
        <taxon>Metazoa</taxon>
        <taxon>Ecdysozoa</taxon>
        <taxon>Arthropoda</taxon>
        <taxon>Hexapoda</taxon>
        <taxon>Insecta</taxon>
        <taxon>Pterygota</taxon>
        <taxon>Neoptera</taxon>
        <taxon>Endopterygota</taxon>
        <taxon>Coleoptera</taxon>
        <taxon>Polyphaga</taxon>
        <taxon>Cucujiformia</taxon>
        <taxon>Curculionidae</taxon>
        <taxon>Dryophthorinae</taxon>
        <taxon>Rhynchophorus</taxon>
    </lineage>
</organism>
<feature type="region of interest" description="Disordered" evidence="1">
    <location>
        <begin position="106"/>
        <end position="134"/>
    </location>
</feature>
<name>A0A834HRW3_RHYFE</name>
<proteinExistence type="predicted"/>
<gene>
    <name evidence="2" type="ORF">GWI33_019346</name>
</gene>
<accession>A0A834HRW3</accession>
<reference evidence="2" key="1">
    <citation type="submission" date="2020-08" db="EMBL/GenBank/DDBJ databases">
        <title>Genome sequencing and assembly of the red palm weevil Rhynchophorus ferrugineus.</title>
        <authorList>
            <person name="Dias G.B."/>
            <person name="Bergman C.M."/>
            <person name="Manee M."/>
        </authorList>
    </citation>
    <scope>NUCLEOTIDE SEQUENCE</scope>
    <source>
        <strain evidence="2">AA-2017</strain>
        <tissue evidence="2">Whole larva</tissue>
    </source>
</reference>
<feature type="compositionally biased region" description="Low complexity" evidence="1">
    <location>
        <begin position="34"/>
        <end position="48"/>
    </location>
</feature>
<feature type="region of interest" description="Disordered" evidence="1">
    <location>
        <begin position="30"/>
        <end position="55"/>
    </location>
</feature>
<dbReference type="Proteomes" id="UP000625711">
    <property type="component" value="Unassembled WGS sequence"/>
</dbReference>
<evidence type="ECO:0000313" key="3">
    <source>
        <dbReference type="Proteomes" id="UP000625711"/>
    </source>
</evidence>
<evidence type="ECO:0000256" key="1">
    <source>
        <dbReference type="SAM" id="MobiDB-lite"/>
    </source>
</evidence>
<sequence length="222" mass="24841">MICSHTFAARDNFSVASVFRKKAGLQARLKSRASLKSTKSSKNAAKTSDQQEEEHIRHLEAQIAIVQNQVSQLINSKMSTDGTGNDMIDTRKSDADASIDSEGEFKPNRWITDTSNNDQTPTTQSNHIPAPTPAFTKKKTRVPLIILHDKIAYSQLIRILTLQGIQFGSTQTKPERVAFFPPIPDNYRMMINVLNDRMAITPSACWRKDIPGQFSRPLLQAT</sequence>
<feature type="compositionally biased region" description="Polar residues" evidence="1">
    <location>
        <begin position="111"/>
        <end position="127"/>
    </location>
</feature>
<comment type="caution">
    <text evidence="2">The sequence shown here is derived from an EMBL/GenBank/DDBJ whole genome shotgun (WGS) entry which is preliminary data.</text>
</comment>
<evidence type="ECO:0000313" key="2">
    <source>
        <dbReference type="EMBL" id="KAF7267425.1"/>
    </source>
</evidence>
<dbReference type="EMBL" id="JAACXV010014424">
    <property type="protein sequence ID" value="KAF7267425.1"/>
    <property type="molecule type" value="Genomic_DNA"/>
</dbReference>